<proteinExistence type="predicted"/>
<keyword evidence="2" id="KW-1185">Reference proteome</keyword>
<organism evidence="1 2">
    <name type="scientific">Chryseobacterium balustinum</name>
    <dbReference type="NCBI Taxonomy" id="246"/>
    <lineage>
        <taxon>Bacteria</taxon>
        <taxon>Pseudomonadati</taxon>
        <taxon>Bacteroidota</taxon>
        <taxon>Flavobacteriia</taxon>
        <taxon>Flavobacteriales</taxon>
        <taxon>Weeksellaceae</taxon>
        <taxon>Chryseobacterium group</taxon>
        <taxon>Chryseobacterium</taxon>
    </lineage>
</organism>
<protein>
    <submittedName>
        <fullName evidence="1">Uncharacterized protein</fullName>
    </submittedName>
</protein>
<evidence type="ECO:0000313" key="1">
    <source>
        <dbReference type="EMBL" id="SKC01918.1"/>
    </source>
</evidence>
<accession>A0ABY1LCU9</accession>
<evidence type="ECO:0000313" key="2">
    <source>
        <dbReference type="Proteomes" id="UP000190669"/>
    </source>
</evidence>
<reference evidence="1 2" key="1">
    <citation type="submission" date="2017-02" db="EMBL/GenBank/DDBJ databases">
        <authorList>
            <person name="Varghese N."/>
            <person name="Submissions S."/>
        </authorList>
    </citation>
    <scope>NUCLEOTIDE SEQUENCE [LARGE SCALE GENOMIC DNA]</scope>
    <source>
        <strain evidence="1 2">DSM 16775</strain>
    </source>
</reference>
<gene>
    <name evidence="1" type="ORF">SAMN05421800_1212</name>
</gene>
<dbReference type="EMBL" id="FUZE01000021">
    <property type="protein sequence ID" value="SKC01918.1"/>
    <property type="molecule type" value="Genomic_DNA"/>
</dbReference>
<dbReference type="Proteomes" id="UP000190669">
    <property type="component" value="Unassembled WGS sequence"/>
</dbReference>
<name>A0ABY1LCU9_9FLAO</name>
<sequence>MNTFRLEIKTTKKAEEFEKLIERKLGKTDFYYPDPEFSYRAWNSGNKLYLFETNNTGRYNSEKFKSCHLYVVANGDKLLNEYFISGGFQYYGDYLREKNKPQHKGKKYTYRNFVNEKEKDDGKD</sequence>
<dbReference type="RefSeq" id="WP_079466541.1">
    <property type="nucleotide sequence ID" value="NZ_CP033934.1"/>
</dbReference>
<comment type="caution">
    <text evidence="1">The sequence shown here is derived from an EMBL/GenBank/DDBJ whole genome shotgun (WGS) entry which is preliminary data.</text>
</comment>